<dbReference type="PANTHER" id="PTHR46268">
    <property type="entry name" value="STRESS RESPONSE PROTEIN NHAX"/>
    <property type="match status" value="1"/>
</dbReference>
<dbReference type="PRINTS" id="PR01438">
    <property type="entry name" value="UNVRSLSTRESS"/>
</dbReference>
<evidence type="ECO:0000313" key="3">
    <source>
        <dbReference type="EMBL" id="PEH38414.1"/>
    </source>
</evidence>
<gene>
    <name evidence="3" type="ORF">CRM94_28905</name>
</gene>
<evidence type="ECO:0000313" key="4">
    <source>
        <dbReference type="Proteomes" id="UP000220629"/>
    </source>
</evidence>
<dbReference type="Proteomes" id="UP000220629">
    <property type="component" value="Unassembled WGS sequence"/>
</dbReference>
<dbReference type="Pfam" id="PF00582">
    <property type="entry name" value="Usp"/>
    <property type="match status" value="2"/>
</dbReference>
<accession>A0A2A7S412</accession>
<feature type="domain" description="UspA" evidence="2">
    <location>
        <begin position="172"/>
        <end position="311"/>
    </location>
</feature>
<comment type="caution">
    <text evidence="3">The sequence shown here is derived from an EMBL/GenBank/DDBJ whole genome shotgun (WGS) entry which is preliminary data.</text>
</comment>
<dbReference type="InterPro" id="IPR014729">
    <property type="entry name" value="Rossmann-like_a/b/a_fold"/>
</dbReference>
<dbReference type="CDD" id="cd00293">
    <property type="entry name" value="USP-like"/>
    <property type="match status" value="2"/>
</dbReference>
<dbReference type="InterPro" id="IPR006016">
    <property type="entry name" value="UspA"/>
</dbReference>
<dbReference type="InterPro" id="IPR006015">
    <property type="entry name" value="Universal_stress_UspA"/>
</dbReference>
<dbReference type="Gene3D" id="3.40.50.620">
    <property type="entry name" value="HUPs"/>
    <property type="match status" value="2"/>
</dbReference>
<feature type="domain" description="UspA" evidence="2">
    <location>
        <begin position="16"/>
        <end position="161"/>
    </location>
</feature>
<dbReference type="RefSeq" id="WP_096748858.1">
    <property type="nucleotide sequence ID" value="NZ_CADEPO010000002.1"/>
</dbReference>
<protein>
    <submittedName>
        <fullName evidence="3">Universal stress protein</fullName>
    </submittedName>
</protein>
<dbReference type="PANTHER" id="PTHR46268:SF6">
    <property type="entry name" value="UNIVERSAL STRESS PROTEIN UP12"/>
    <property type="match status" value="1"/>
</dbReference>
<dbReference type="SUPFAM" id="SSF52402">
    <property type="entry name" value="Adenine nucleotide alpha hydrolases-like"/>
    <property type="match status" value="2"/>
</dbReference>
<dbReference type="AlphaFoldDB" id="A0A2A7S412"/>
<dbReference type="EMBL" id="PDDY01000004">
    <property type="protein sequence ID" value="PEH38414.1"/>
    <property type="molecule type" value="Genomic_DNA"/>
</dbReference>
<sequence>MNDSSSTSRLRARPARLLIAVDLSVASRQVVDFASRLAPAGASIRLVSVAENPRTLIPIGSLPRAVLDSVRAELRNDATAAVSRAREALTRSDLRLETEIIDLTRHGGDLVHALLHSAETWRAELVLVGARHHHGWLSRWVEGTVSEPLARSSHCPIMIVPARGRNLHRPPRRILFAIDGSSQSMGALAFGLTLAVPDADLRGIYVVDRAVRFVDVVPITALEDAFIEEGEKALSSARPLLEGVSSCSSVAMVSTERTNDDVAHAILREAGRWGADLIVVGSHGRRGMARWLLGSVAGRVARMTSIPLLIVNERDA</sequence>
<reference evidence="4" key="1">
    <citation type="submission" date="2017-09" db="EMBL/GenBank/DDBJ databases">
        <title>FDA dAtabase for Regulatory Grade micrObial Sequences (FDA-ARGOS): Supporting development and validation of Infectious Disease Dx tests.</title>
        <authorList>
            <person name="Minogue T."/>
            <person name="Wolcott M."/>
            <person name="Wasieloski L."/>
            <person name="Aguilar W."/>
            <person name="Moore D."/>
            <person name="Tallon L."/>
            <person name="Sadzewicz L."/>
            <person name="Ott S."/>
            <person name="Zhao X."/>
            <person name="Nagaraj S."/>
            <person name="Vavikolanu K."/>
            <person name="Aluvathingal J."/>
            <person name="Nadendla S."/>
            <person name="Sichtig H."/>
        </authorList>
    </citation>
    <scope>NUCLEOTIDE SEQUENCE [LARGE SCALE GENOMIC DNA]</scope>
    <source>
        <strain evidence="4">FDAARGOS_390</strain>
    </source>
</reference>
<evidence type="ECO:0000259" key="2">
    <source>
        <dbReference type="Pfam" id="PF00582"/>
    </source>
</evidence>
<comment type="similarity">
    <text evidence="1">Belongs to the universal stress protein A family.</text>
</comment>
<evidence type="ECO:0000256" key="1">
    <source>
        <dbReference type="ARBA" id="ARBA00008791"/>
    </source>
</evidence>
<proteinExistence type="inferred from homology"/>
<name>A0A2A7S412_BURGA</name>
<organism evidence="3 4">
    <name type="scientific">Burkholderia gladioli</name>
    <name type="common">Pseudomonas marginata</name>
    <name type="synonym">Phytomonas marginata</name>
    <dbReference type="NCBI Taxonomy" id="28095"/>
    <lineage>
        <taxon>Bacteria</taxon>
        <taxon>Pseudomonadati</taxon>
        <taxon>Pseudomonadota</taxon>
        <taxon>Betaproteobacteria</taxon>
        <taxon>Burkholderiales</taxon>
        <taxon>Burkholderiaceae</taxon>
        <taxon>Burkholderia</taxon>
    </lineage>
</organism>